<dbReference type="AlphaFoldDB" id="A0A0B7C755"/>
<feature type="compositionally biased region" description="Basic residues" evidence="1">
    <location>
        <begin position="29"/>
        <end position="50"/>
    </location>
</feature>
<dbReference type="EMBL" id="HACG01053510">
    <property type="protein sequence ID" value="CEL00381.1"/>
    <property type="molecule type" value="Transcribed_RNA"/>
</dbReference>
<name>A0A0B7C755_9EUPU</name>
<evidence type="ECO:0000256" key="1">
    <source>
        <dbReference type="SAM" id="MobiDB-lite"/>
    </source>
</evidence>
<feature type="compositionally biased region" description="Polar residues" evidence="1">
    <location>
        <begin position="1"/>
        <end position="23"/>
    </location>
</feature>
<proteinExistence type="predicted"/>
<feature type="non-terminal residue" evidence="2">
    <location>
        <position position="1"/>
    </location>
</feature>
<reference evidence="2" key="1">
    <citation type="submission" date="2014-12" db="EMBL/GenBank/DDBJ databases">
        <title>Insight into the proteome of Arion vulgaris.</title>
        <authorList>
            <person name="Aradska J."/>
            <person name="Bulat T."/>
            <person name="Smidak R."/>
            <person name="Sarate P."/>
            <person name="Gangsoo J."/>
            <person name="Sialana F."/>
            <person name="Bilban M."/>
            <person name="Lubec G."/>
        </authorList>
    </citation>
    <scope>NUCLEOTIDE SEQUENCE</scope>
    <source>
        <tissue evidence="2">Skin</tissue>
    </source>
</reference>
<evidence type="ECO:0000313" key="2">
    <source>
        <dbReference type="EMBL" id="CEL00381.1"/>
    </source>
</evidence>
<protein>
    <submittedName>
        <fullName evidence="2">Uncharacterized protein</fullName>
    </submittedName>
</protein>
<organism evidence="2">
    <name type="scientific">Arion vulgaris</name>
    <dbReference type="NCBI Taxonomy" id="1028688"/>
    <lineage>
        <taxon>Eukaryota</taxon>
        <taxon>Metazoa</taxon>
        <taxon>Spiralia</taxon>
        <taxon>Lophotrochozoa</taxon>
        <taxon>Mollusca</taxon>
        <taxon>Gastropoda</taxon>
        <taxon>Heterobranchia</taxon>
        <taxon>Euthyneura</taxon>
        <taxon>Panpulmonata</taxon>
        <taxon>Eupulmonata</taxon>
        <taxon>Stylommatophora</taxon>
        <taxon>Helicina</taxon>
        <taxon>Arionoidea</taxon>
        <taxon>Arionidae</taxon>
        <taxon>Arion</taxon>
    </lineage>
</organism>
<feature type="region of interest" description="Disordered" evidence="1">
    <location>
        <begin position="1"/>
        <end position="58"/>
    </location>
</feature>
<accession>A0A0B7C755</accession>
<sequence>EIGNISSETQSLSSHATDETSNASTLRKTSSKKRKRTSLFFNKRKRLKPTKKNECGDKSVDKTEELCDGKVEM</sequence>
<gene>
    <name evidence="2" type="primary">ORF223564</name>
</gene>
<feature type="non-terminal residue" evidence="2">
    <location>
        <position position="73"/>
    </location>
</feature>